<feature type="non-terminal residue" evidence="9">
    <location>
        <position position="1"/>
    </location>
</feature>
<dbReference type="STRING" id="353152.Q5CU27"/>
<comment type="similarity">
    <text evidence="7">Belongs to the MPDU1 (TC 2.A.43.3) family.</text>
</comment>
<feature type="transmembrane region" description="Helical" evidence="8">
    <location>
        <begin position="116"/>
        <end position="133"/>
    </location>
</feature>
<evidence type="ECO:0000256" key="2">
    <source>
        <dbReference type="ARBA" id="ARBA00022448"/>
    </source>
</evidence>
<dbReference type="OrthoDB" id="271506at2759"/>
<keyword evidence="4" id="KW-0677">Repeat</keyword>
<dbReference type="InterPro" id="IPR016817">
    <property type="entry name" value="MannP-dilichol_defect-1"/>
</dbReference>
<dbReference type="InterPro" id="IPR006603">
    <property type="entry name" value="PQ-loop_rpt"/>
</dbReference>
<dbReference type="RefSeq" id="XP_626292.1">
    <property type="nucleotide sequence ID" value="XM_626292.1"/>
</dbReference>
<feature type="transmembrane region" description="Helical" evidence="8">
    <location>
        <begin position="171"/>
        <end position="192"/>
    </location>
</feature>
<dbReference type="GO" id="GO:0016020">
    <property type="term" value="C:membrane"/>
    <property type="evidence" value="ECO:0007669"/>
    <property type="project" value="UniProtKB-SubCell"/>
</dbReference>
<evidence type="ECO:0000256" key="4">
    <source>
        <dbReference type="ARBA" id="ARBA00022737"/>
    </source>
</evidence>
<dbReference type="EMBL" id="AAEE01000005">
    <property type="protein sequence ID" value="EAK88931.1"/>
    <property type="molecule type" value="Genomic_DNA"/>
</dbReference>
<dbReference type="Pfam" id="PF04193">
    <property type="entry name" value="PQ-loop"/>
    <property type="match status" value="2"/>
</dbReference>
<dbReference type="KEGG" id="cpv:cgd2_550"/>
<dbReference type="PANTHER" id="PTHR12226">
    <property type="entry name" value="MANNOSE-P-DOLICHOL UTILIZATION DEFECT 1 LEC35 -RELATED"/>
    <property type="match status" value="1"/>
</dbReference>
<reference evidence="9 10" key="1">
    <citation type="journal article" date="2004" name="Science">
        <title>Complete genome sequence of the apicomplexan, Cryptosporidium parvum.</title>
        <authorList>
            <person name="Abrahamsen M.S."/>
            <person name="Templeton T.J."/>
            <person name="Enomoto S."/>
            <person name="Abrahante J.E."/>
            <person name="Zhu G."/>
            <person name="Lancto C.A."/>
            <person name="Deng M."/>
            <person name="Liu C."/>
            <person name="Widmer G."/>
            <person name="Tzipori S."/>
            <person name="Buck G.A."/>
            <person name="Xu P."/>
            <person name="Bankier A.T."/>
            <person name="Dear P.H."/>
            <person name="Konfortov B.A."/>
            <person name="Spriggs H.F."/>
            <person name="Iyer L."/>
            <person name="Anantharaman V."/>
            <person name="Aravind L."/>
            <person name="Kapur V."/>
        </authorList>
    </citation>
    <scope>NUCLEOTIDE SEQUENCE [LARGE SCALE GENOMIC DNA]</scope>
    <source>
        <strain evidence="10">Iowa II</strain>
    </source>
</reference>
<feature type="transmembrane region" description="Helical" evidence="8">
    <location>
        <begin position="81"/>
        <end position="104"/>
    </location>
</feature>
<evidence type="ECO:0000256" key="1">
    <source>
        <dbReference type="ARBA" id="ARBA00004141"/>
    </source>
</evidence>
<evidence type="ECO:0000256" key="8">
    <source>
        <dbReference type="SAM" id="Phobius"/>
    </source>
</evidence>
<dbReference type="SMART" id="SM00679">
    <property type="entry name" value="CTNS"/>
    <property type="match status" value="2"/>
</dbReference>
<organism evidence="9 10">
    <name type="scientific">Cryptosporidium parvum (strain Iowa II)</name>
    <dbReference type="NCBI Taxonomy" id="353152"/>
    <lineage>
        <taxon>Eukaryota</taxon>
        <taxon>Sar</taxon>
        <taxon>Alveolata</taxon>
        <taxon>Apicomplexa</taxon>
        <taxon>Conoidasida</taxon>
        <taxon>Coccidia</taxon>
        <taxon>Eucoccidiorida</taxon>
        <taxon>Eimeriorina</taxon>
        <taxon>Cryptosporidiidae</taxon>
        <taxon>Cryptosporidium</taxon>
    </lineage>
</organism>
<evidence type="ECO:0000256" key="3">
    <source>
        <dbReference type="ARBA" id="ARBA00022692"/>
    </source>
</evidence>
<evidence type="ECO:0000256" key="7">
    <source>
        <dbReference type="ARBA" id="ARBA00038475"/>
    </source>
</evidence>
<keyword evidence="10" id="KW-1185">Reference proteome</keyword>
<feature type="transmembrane region" description="Helical" evidence="8">
    <location>
        <begin position="198"/>
        <end position="221"/>
    </location>
</feature>
<evidence type="ECO:0008006" key="11">
    <source>
        <dbReference type="Google" id="ProtNLM"/>
    </source>
</evidence>
<gene>
    <name evidence="9" type="ORF">cgd2_550</name>
</gene>
<dbReference type="PIRSF" id="PIRSF023381">
    <property type="entry name" value="MannP-dilichol_defect-1p"/>
    <property type="match status" value="1"/>
</dbReference>
<dbReference type="Gene3D" id="1.20.1280.290">
    <property type="match status" value="2"/>
</dbReference>
<name>Q5CU27_CRYPI</name>
<dbReference type="Proteomes" id="UP000006726">
    <property type="component" value="Chromosome 2"/>
</dbReference>
<dbReference type="OMA" id="LQVLYYW"/>
<dbReference type="GeneID" id="3373657"/>
<dbReference type="PANTHER" id="PTHR12226:SF2">
    <property type="entry name" value="MANNOSE-P-DOLICHOL UTILIZATION DEFECT 1 PROTEIN"/>
    <property type="match status" value="1"/>
</dbReference>
<feature type="transmembrane region" description="Helical" evidence="8">
    <location>
        <begin position="58"/>
        <end position="75"/>
    </location>
</feature>
<keyword evidence="3 8" id="KW-0812">Transmembrane</keyword>
<accession>Q5CU27</accession>
<dbReference type="FunCoup" id="Q5CU27">
    <property type="interactions" value="271"/>
</dbReference>
<keyword evidence="5 8" id="KW-1133">Transmembrane helix</keyword>
<keyword evidence="6 8" id="KW-0472">Membrane</keyword>
<evidence type="ECO:0000256" key="6">
    <source>
        <dbReference type="ARBA" id="ARBA00023136"/>
    </source>
</evidence>
<dbReference type="AlphaFoldDB" id="Q5CU27"/>
<comment type="caution">
    <text evidence="9">The sequence shown here is derived from an EMBL/GenBank/DDBJ whole genome shotgun (WGS) entry which is preliminary data.</text>
</comment>
<comment type="subcellular location">
    <subcellularLocation>
        <location evidence="1">Membrane</location>
        <topology evidence="1">Multi-pass membrane protein</topology>
    </subcellularLocation>
</comment>
<feature type="transmembrane region" description="Helical" evidence="8">
    <location>
        <begin position="139"/>
        <end position="159"/>
    </location>
</feature>
<keyword evidence="2" id="KW-0813">Transport</keyword>
<evidence type="ECO:0000313" key="9">
    <source>
        <dbReference type="EMBL" id="EAK88931.1"/>
    </source>
</evidence>
<dbReference type="InParanoid" id="Q5CU27"/>
<proteinExistence type="inferred from homology"/>
<protein>
    <recommendedName>
        <fullName evidence="11">Mannose-P-dolichol utilization defect 1 protein homolog</fullName>
    </recommendedName>
</protein>
<feature type="transmembrane region" description="Helical" evidence="8">
    <location>
        <begin position="17"/>
        <end position="38"/>
    </location>
</feature>
<sequence>LIEFFSLRNKKMNALELISIDLFFQLISYLIIAGSCIVKIPQIIKILNSRSTQGISSFSIYVEILSSCIYSFSNWRFNVPWLLWADSAFIGIQNAFILILCVVYSQNKKKFPINQIFYITSISLLIAALYQDIIPVQVLRYLSISPLIFVVLSRVPQIVKCYIESSTGQLSFISFFLLTGGSWSRVATVLFSESKSNTILLLTNVISALLNTVPLMQIVIFKYCSSISEKNGIEQKRHSKRKVE</sequence>
<evidence type="ECO:0000256" key="5">
    <source>
        <dbReference type="ARBA" id="ARBA00022989"/>
    </source>
</evidence>
<evidence type="ECO:0000313" key="10">
    <source>
        <dbReference type="Proteomes" id="UP000006726"/>
    </source>
</evidence>